<sequence>MSGTRPPAAPEPGGEARWQRELREQFPIVTAHPELAYLDSAATSQKPRAVLEAVQTYLTTSNANAGRGTYPWANRTTELVESARARVGEFLRDPDPERSGVHFTSGTTEGLRTVARDWLVPYLGDGNGNGDGGEILVPFADHRANLDPWLEARRLLAERGVDVRVRALPYQEVSGDYEHRALADAVGPRTRFVAATHVHHVYGGDMNVHRIRAAVGPDVPICLDAAQSVGHLPVHLDDPALDVDFVVFSGHKAMALPGTGAVWARNARGPVFRPAGWQGTPNTVGIVSLRAALDWLDAAGPDRIARWTAGLALRLTDRLRHLGPYEILGCPAGLAVGSPLPAAQRRHGIVTFRHRDIPSDDLGFILHSHGFMVRADGLCQAGADPEEGAVRVSLHVYNTAEEIDRLLAVLASLT</sequence>
<dbReference type="Proteomes" id="UP000230407">
    <property type="component" value="Unassembled WGS sequence"/>
</dbReference>
<feature type="domain" description="Aminotransferase class V" evidence="6">
    <location>
        <begin position="37"/>
        <end position="406"/>
    </location>
</feature>
<dbReference type="Gene3D" id="3.90.1150.10">
    <property type="entry name" value="Aspartate Aminotransferase, domain 1"/>
    <property type="match status" value="1"/>
</dbReference>
<name>A0A2M8M5B8_9ACTN</name>
<dbReference type="PROSITE" id="PS00595">
    <property type="entry name" value="AA_TRANSFER_CLASS_5"/>
    <property type="match status" value="1"/>
</dbReference>
<dbReference type="EMBL" id="PGGW01000015">
    <property type="protein sequence ID" value="PJE99407.1"/>
    <property type="molecule type" value="Genomic_DNA"/>
</dbReference>
<dbReference type="InterPro" id="IPR020578">
    <property type="entry name" value="Aminotrans_V_PyrdxlP_BS"/>
</dbReference>
<protein>
    <submittedName>
        <fullName evidence="7">Cysteine desulfurase</fullName>
    </submittedName>
</protein>
<dbReference type="Pfam" id="PF00266">
    <property type="entry name" value="Aminotran_5"/>
    <property type="match status" value="1"/>
</dbReference>
<comment type="caution">
    <text evidence="7">The sequence shown here is derived from an EMBL/GenBank/DDBJ whole genome shotgun (WGS) entry which is preliminary data.</text>
</comment>
<evidence type="ECO:0000256" key="3">
    <source>
        <dbReference type="ARBA" id="ARBA00022898"/>
    </source>
</evidence>
<dbReference type="SUPFAM" id="SSF53383">
    <property type="entry name" value="PLP-dependent transferases"/>
    <property type="match status" value="1"/>
</dbReference>
<keyword evidence="8" id="KW-1185">Reference proteome</keyword>
<accession>A0A2M8M5B8</accession>
<dbReference type="InterPro" id="IPR000192">
    <property type="entry name" value="Aminotrans_V_dom"/>
</dbReference>
<reference evidence="7 8" key="1">
    <citation type="submission" date="2017-11" db="EMBL/GenBank/DDBJ databases">
        <title>Streptomyces carmine sp. nov., a novel actinomycete isolated from Sophora alopecuroides in Xinjiang, China.</title>
        <authorList>
            <person name="Wang Y."/>
            <person name="Luo X."/>
            <person name="Wan C."/>
            <person name="Zhang L."/>
        </authorList>
    </citation>
    <scope>NUCLEOTIDE SEQUENCE [LARGE SCALE GENOMIC DNA]</scope>
    <source>
        <strain evidence="7 8">TRM SA0054</strain>
    </source>
</reference>
<comment type="similarity">
    <text evidence="2">Belongs to the class-V pyridoxal-phosphate-dependent aminotransferase family. Csd subfamily.</text>
</comment>
<comment type="cofactor">
    <cofactor evidence="1 5">
        <name>pyridoxal 5'-phosphate</name>
        <dbReference type="ChEBI" id="CHEBI:597326"/>
    </cofactor>
</comment>
<dbReference type="InterPro" id="IPR015424">
    <property type="entry name" value="PyrdxlP-dep_Trfase"/>
</dbReference>
<evidence type="ECO:0000256" key="5">
    <source>
        <dbReference type="RuleBase" id="RU004504"/>
    </source>
</evidence>
<proteinExistence type="inferred from homology"/>
<dbReference type="InterPro" id="IPR015421">
    <property type="entry name" value="PyrdxlP-dep_Trfase_major"/>
</dbReference>
<dbReference type="InterPro" id="IPR015422">
    <property type="entry name" value="PyrdxlP-dep_Trfase_small"/>
</dbReference>
<organism evidence="7 8">
    <name type="scientific">Streptomyces carminius</name>
    <dbReference type="NCBI Taxonomy" id="2665496"/>
    <lineage>
        <taxon>Bacteria</taxon>
        <taxon>Bacillati</taxon>
        <taxon>Actinomycetota</taxon>
        <taxon>Actinomycetes</taxon>
        <taxon>Kitasatosporales</taxon>
        <taxon>Streptomycetaceae</taxon>
        <taxon>Streptomyces</taxon>
    </lineage>
</organism>
<dbReference type="Gene3D" id="3.40.640.10">
    <property type="entry name" value="Type I PLP-dependent aspartate aminotransferase-like (Major domain)"/>
    <property type="match status" value="1"/>
</dbReference>
<evidence type="ECO:0000256" key="1">
    <source>
        <dbReference type="ARBA" id="ARBA00001933"/>
    </source>
</evidence>
<dbReference type="AlphaFoldDB" id="A0A2M8M5B8"/>
<gene>
    <name evidence="7" type="ORF">CUT44_04980</name>
</gene>
<evidence type="ECO:0000256" key="2">
    <source>
        <dbReference type="ARBA" id="ARBA00010447"/>
    </source>
</evidence>
<evidence type="ECO:0000259" key="6">
    <source>
        <dbReference type="Pfam" id="PF00266"/>
    </source>
</evidence>
<dbReference type="RefSeq" id="WP_100200928.1">
    <property type="nucleotide sequence ID" value="NZ_PGGW01000015.1"/>
</dbReference>
<evidence type="ECO:0000256" key="4">
    <source>
        <dbReference type="ARBA" id="ARBA00050776"/>
    </source>
</evidence>
<keyword evidence="3" id="KW-0663">Pyridoxal phosphate</keyword>
<evidence type="ECO:0000313" key="7">
    <source>
        <dbReference type="EMBL" id="PJE99407.1"/>
    </source>
</evidence>
<dbReference type="PANTHER" id="PTHR43586:SF8">
    <property type="entry name" value="CYSTEINE DESULFURASE 1, CHLOROPLASTIC"/>
    <property type="match status" value="1"/>
</dbReference>
<dbReference type="GO" id="GO:0031071">
    <property type="term" value="F:cysteine desulfurase activity"/>
    <property type="evidence" value="ECO:0007669"/>
    <property type="project" value="UniProtKB-EC"/>
</dbReference>
<dbReference type="PANTHER" id="PTHR43586">
    <property type="entry name" value="CYSTEINE DESULFURASE"/>
    <property type="match status" value="1"/>
</dbReference>
<evidence type="ECO:0000313" key="8">
    <source>
        <dbReference type="Proteomes" id="UP000230407"/>
    </source>
</evidence>
<comment type="catalytic activity">
    <reaction evidence="4">
        <text>(sulfur carrier)-H + L-cysteine = (sulfur carrier)-SH + L-alanine</text>
        <dbReference type="Rhea" id="RHEA:43892"/>
        <dbReference type="Rhea" id="RHEA-COMP:14737"/>
        <dbReference type="Rhea" id="RHEA-COMP:14739"/>
        <dbReference type="ChEBI" id="CHEBI:29917"/>
        <dbReference type="ChEBI" id="CHEBI:35235"/>
        <dbReference type="ChEBI" id="CHEBI:57972"/>
        <dbReference type="ChEBI" id="CHEBI:64428"/>
        <dbReference type="EC" id="2.8.1.7"/>
    </reaction>
</comment>